<name>A0A3N4JDX1_9PEZI</name>
<evidence type="ECO:0000313" key="1">
    <source>
        <dbReference type="EMBL" id="RPA94640.1"/>
    </source>
</evidence>
<proteinExistence type="predicted"/>
<feature type="non-terminal residue" evidence="1">
    <location>
        <position position="1"/>
    </location>
</feature>
<dbReference type="Proteomes" id="UP000276215">
    <property type="component" value="Unassembled WGS sequence"/>
</dbReference>
<dbReference type="AlphaFoldDB" id="A0A3N4JDX1"/>
<organism evidence="1 2">
    <name type="scientific">Choiromyces venosus 120613-1</name>
    <dbReference type="NCBI Taxonomy" id="1336337"/>
    <lineage>
        <taxon>Eukaryota</taxon>
        <taxon>Fungi</taxon>
        <taxon>Dikarya</taxon>
        <taxon>Ascomycota</taxon>
        <taxon>Pezizomycotina</taxon>
        <taxon>Pezizomycetes</taxon>
        <taxon>Pezizales</taxon>
        <taxon>Tuberaceae</taxon>
        <taxon>Choiromyces</taxon>
    </lineage>
</organism>
<dbReference type="InterPro" id="IPR036397">
    <property type="entry name" value="RNaseH_sf"/>
</dbReference>
<dbReference type="OrthoDB" id="5384933at2759"/>
<gene>
    <name evidence="1" type="ORF">L873DRAFT_1626378</name>
</gene>
<feature type="non-terminal residue" evidence="1">
    <location>
        <position position="54"/>
    </location>
</feature>
<reference evidence="1 2" key="1">
    <citation type="journal article" date="2018" name="Nat. Ecol. Evol.">
        <title>Pezizomycetes genomes reveal the molecular basis of ectomycorrhizal truffle lifestyle.</title>
        <authorList>
            <person name="Murat C."/>
            <person name="Payen T."/>
            <person name="Noel B."/>
            <person name="Kuo A."/>
            <person name="Morin E."/>
            <person name="Chen J."/>
            <person name="Kohler A."/>
            <person name="Krizsan K."/>
            <person name="Balestrini R."/>
            <person name="Da Silva C."/>
            <person name="Montanini B."/>
            <person name="Hainaut M."/>
            <person name="Levati E."/>
            <person name="Barry K.W."/>
            <person name="Belfiori B."/>
            <person name="Cichocki N."/>
            <person name="Clum A."/>
            <person name="Dockter R.B."/>
            <person name="Fauchery L."/>
            <person name="Guy J."/>
            <person name="Iotti M."/>
            <person name="Le Tacon F."/>
            <person name="Lindquist E.A."/>
            <person name="Lipzen A."/>
            <person name="Malagnac F."/>
            <person name="Mello A."/>
            <person name="Molinier V."/>
            <person name="Miyauchi S."/>
            <person name="Poulain J."/>
            <person name="Riccioni C."/>
            <person name="Rubini A."/>
            <person name="Sitrit Y."/>
            <person name="Splivallo R."/>
            <person name="Traeger S."/>
            <person name="Wang M."/>
            <person name="Zifcakova L."/>
            <person name="Wipf D."/>
            <person name="Zambonelli A."/>
            <person name="Paolocci F."/>
            <person name="Nowrousian M."/>
            <person name="Ottonello S."/>
            <person name="Baldrian P."/>
            <person name="Spatafora J.W."/>
            <person name="Henrissat B."/>
            <person name="Nagy L.G."/>
            <person name="Aury J.M."/>
            <person name="Wincker P."/>
            <person name="Grigoriev I.V."/>
            <person name="Bonfante P."/>
            <person name="Martin F.M."/>
        </authorList>
    </citation>
    <scope>NUCLEOTIDE SEQUENCE [LARGE SCALE GENOMIC DNA]</scope>
    <source>
        <strain evidence="1 2">120613-1</strain>
    </source>
</reference>
<protein>
    <recommendedName>
        <fullName evidence="3">Transposase</fullName>
    </recommendedName>
</protein>
<evidence type="ECO:0000313" key="2">
    <source>
        <dbReference type="Proteomes" id="UP000276215"/>
    </source>
</evidence>
<dbReference type="EMBL" id="ML120435">
    <property type="protein sequence ID" value="RPA94640.1"/>
    <property type="molecule type" value="Genomic_DNA"/>
</dbReference>
<dbReference type="GO" id="GO:0003676">
    <property type="term" value="F:nucleic acid binding"/>
    <property type="evidence" value="ECO:0007669"/>
    <property type="project" value="InterPro"/>
</dbReference>
<keyword evidence="2" id="KW-1185">Reference proteome</keyword>
<dbReference type="Gene3D" id="3.30.420.10">
    <property type="entry name" value="Ribonuclease H-like superfamily/Ribonuclease H"/>
    <property type="match status" value="1"/>
</dbReference>
<evidence type="ECO:0008006" key="3">
    <source>
        <dbReference type="Google" id="ProtNLM"/>
    </source>
</evidence>
<sequence length="54" mass="6886">HIAKRLKWATAHKDWRAENFERVIWSDEYSVKKSKDPRQLRKWIFRYPKEKWNK</sequence>
<accession>A0A3N4JDX1</accession>